<evidence type="ECO:0000256" key="5">
    <source>
        <dbReference type="ARBA" id="ARBA00022692"/>
    </source>
</evidence>
<accession>A0A0W1JDH2</accession>
<evidence type="ECO:0000256" key="7">
    <source>
        <dbReference type="ARBA" id="ARBA00023136"/>
    </source>
</evidence>
<dbReference type="EMBL" id="LOCK01000072">
    <property type="protein sequence ID" value="KTE89472.1"/>
    <property type="molecule type" value="Genomic_DNA"/>
</dbReference>
<dbReference type="Pfam" id="PF02652">
    <property type="entry name" value="Lactate_perm"/>
    <property type="match status" value="1"/>
</dbReference>
<evidence type="ECO:0000256" key="1">
    <source>
        <dbReference type="ARBA" id="ARBA00004651"/>
    </source>
</evidence>
<comment type="function">
    <text evidence="8">Uptake of L-lactate across the membrane. Can also transport D-lactate and glycolate.</text>
</comment>
<comment type="caution">
    <text evidence="8">Lacks conserved residue(s) required for the propagation of feature annotation.</text>
</comment>
<dbReference type="PANTHER" id="PTHR30003">
    <property type="entry name" value="L-LACTATE PERMEASE"/>
    <property type="match status" value="1"/>
</dbReference>
<evidence type="ECO:0000256" key="2">
    <source>
        <dbReference type="ARBA" id="ARBA00010100"/>
    </source>
</evidence>
<evidence type="ECO:0000256" key="6">
    <source>
        <dbReference type="ARBA" id="ARBA00022989"/>
    </source>
</evidence>
<reference evidence="9 10" key="1">
    <citation type="submission" date="2015-12" db="EMBL/GenBank/DDBJ databases">
        <title>Draft Genome Sequence of Desulfitobacterium hafniense Strain DH, a Sulfate-reducing Bacterium Isolated from Paddy Soils.</title>
        <authorList>
            <person name="Bao P."/>
            <person name="Zhang X."/>
            <person name="Li G."/>
        </authorList>
    </citation>
    <scope>NUCLEOTIDE SEQUENCE [LARGE SCALE GENOMIC DNA]</scope>
    <source>
        <strain evidence="9 10">DH</strain>
    </source>
</reference>
<keyword evidence="5 8" id="KW-0812">Transmembrane</keyword>
<evidence type="ECO:0000313" key="9">
    <source>
        <dbReference type="EMBL" id="KTE89472.1"/>
    </source>
</evidence>
<sequence length="112" mass="11966">MEQSSGTITLFKIKKHVIKRAVQLSLKQWVPVTLSTIAFIVFSPVMGGLGGFLTGSNVASNAMLINLQVEVTKQIGMSPELVASVQTASSAHMTMIMKSHFMYIILVGGGLA</sequence>
<gene>
    <name evidence="9" type="ORF">AT727_11595</name>
</gene>
<comment type="caution">
    <text evidence="9">The sequence shown here is derived from an EMBL/GenBank/DDBJ whole genome shotgun (WGS) entry which is preliminary data.</text>
</comment>
<comment type="subcellular location">
    <subcellularLocation>
        <location evidence="1 8">Cell membrane</location>
        <topology evidence="1 8">Multi-pass membrane protein</topology>
    </subcellularLocation>
</comment>
<evidence type="ECO:0000256" key="3">
    <source>
        <dbReference type="ARBA" id="ARBA00022448"/>
    </source>
</evidence>
<dbReference type="GO" id="GO:0005886">
    <property type="term" value="C:plasma membrane"/>
    <property type="evidence" value="ECO:0007669"/>
    <property type="project" value="UniProtKB-SubCell"/>
</dbReference>
<dbReference type="InterPro" id="IPR003804">
    <property type="entry name" value="Lactate_perm"/>
</dbReference>
<dbReference type="OrthoDB" id="9761056at2"/>
<evidence type="ECO:0000256" key="8">
    <source>
        <dbReference type="RuleBase" id="RU365092"/>
    </source>
</evidence>
<dbReference type="PANTHER" id="PTHR30003:SF0">
    <property type="entry name" value="GLYCOLATE PERMEASE GLCA-RELATED"/>
    <property type="match status" value="1"/>
</dbReference>
<evidence type="ECO:0000256" key="4">
    <source>
        <dbReference type="ARBA" id="ARBA00022475"/>
    </source>
</evidence>
<feature type="transmembrane region" description="Helical" evidence="8">
    <location>
        <begin position="29"/>
        <end position="53"/>
    </location>
</feature>
<keyword evidence="3 8" id="KW-0813">Transport</keyword>
<evidence type="ECO:0000313" key="10">
    <source>
        <dbReference type="Proteomes" id="UP000054623"/>
    </source>
</evidence>
<protein>
    <recommendedName>
        <fullName evidence="8">L-lactate permease</fullName>
    </recommendedName>
</protein>
<keyword evidence="6 8" id="KW-1133">Transmembrane helix</keyword>
<organism evidence="9 10">
    <name type="scientific">Desulfitobacterium hafniense</name>
    <name type="common">Desulfitobacterium frappieri</name>
    <dbReference type="NCBI Taxonomy" id="49338"/>
    <lineage>
        <taxon>Bacteria</taxon>
        <taxon>Bacillati</taxon>
        <taxon>Bacillota</taxon>
        <taxon>Clostridia</taxon>
        <taxon>Eubacteriales</taxon>
        <taxon>Desulfitobacteriaceae</taxon>
        <taxon>Desulfitobacterium</taxon>
    </lineage>
</organism>
<dbReference type="GO" id="GO:0015295">
    <property type="term" value="F:solute:proton symporter activity"/>
    <property type="evidence" value="ECO:0007669"/>
    <property type="project" value="TreeGrafter"/>
</dbReference>
<dbReference type="AlphaFoldDB" id="A0A0W1JDH2"/>
<keyword evidence="4 8" id="KW-1003">Cell membrane</keyword>
<comment type="similarity">
    <text evidence="2 8">Belongs to the lactate permease family.</text>
</comment>
<dbReference type="RefSeq" id="WP_058491856.1">
    <property type="nucleotide sequence ID" value="NZ_LOCK01000072.1"/>
</dbReference>
<name>A0A0W1JDH2_DESHA</name>
<dbReference type="GO" id="GO:0015129">
    <property type="term" value="F:lactate transmembrane transporter activity"/>
    <property type="evidence" value="ECO:0007669"/>
    <property type="project" value="UniProtKB-UniRule"/>
</dbReference>
<proteinExistence type="inferred from homology"/>
<dbReference type="Proteomes" id="UP000054623">
    <property type="component" value="Unassembled WGS sequence"/>
</dbReference>
<keyword evidence="7 8" id="KW-0472">Membrane</keyword>